<dbReference type="Pfam" id="PF04002">
    <property type="entry name" value="RadC"/>
    <property type="match status" value="1"/>
</dbReference>
<comment type="caution">
    <text evidence="8">The sequence shown here is derived from an EMBL/GenBank/DDBJ whole genome shotgun (WGS) entry which is preliminary data.</text>
</comment>
<proteinExistence type="inferred from homology"/>
<dbReference type="AlphaFoldDB" id="A0A7W5H2Y6"/>
<dbReference type="PANTHER" id="PTHR30471:SF3">
    <property type="entry name" value="UPF0758 PROTEIN YEES-RELATED"/>
    <property type="match status" value="1"/>
</dbReference>
<keyword evidence="3" id="KW-0378">Hydrolase</keyword>
<evidence type="ECO:0000313" key="8">
    <source>
        <dbReference type="EMBL" id="MBB3187926.1"/>
    </source>
</evidence>
<dbReference type="InterPro" id="IPR020891">
    <property type="entry name" value="UPF0758_CS"/>
</dbReference>
<feature type="domain" description="MPN" evidence="7">
    <location>
        <begin position="108"/>
        <end position="230"/>
    </location>
</feature>
<dbReference type="InterPro" id="IPR046778">
    <property type="entry name" value="UPF0758_N"/>
</dbReference>
<evidence type="ECO:0000256" key="5">
    <source>
        <dbReference type="ARBA" id="ARBA00023049"/>
    </source>
</evidence>
<dbReference type="PROSITE" id="PS01302">
    <property type="entry name" value="UPF0758"/>
    <property type="match status" value="1"/>
</dbReference>
<evidence type="ECO:0000256" key="1">
    <source>
        <dbReference type="ARBA" id="ARBA00022670"/>
    </source>
</evidence>
<evidence type="ECO:0000256" key="6">
    <source>
        <dbReference type="RuleBase" id="RU003797"/>
    </source>
</evidence>
<dbReference type="EMBL" id="JACHYB010000002">
    <property type="protein sequence ID" value="MBB3187926.1"/>
    <property type="molecule type" value="Genomic_DNA"/>
</dbReference>
<evidence type="ECO:0000313" key="9">
    <source>
        <dbReference type="Proteomes" id="UP000544222"/>
    </source>
</evidence>
<dbReference type="InterPro" id="IPR037518">
    <property type="entry name" value="MPN"/>
</dbReference>
<dbReference type="Pfam" id="PF20582">
    <property type="entry name" value="UPF0758_N"/>
    <property type="match status" value="1"/>
</dbReference>
<dbReference type="GO" id="GO:0046872">
    <property type="term" value="F:metal ion binding"/>
    <property type="evidence" value="ECO:0007669"/>
    <property type="project" value="UniProtKB-KW"/>
</dbReference>
<dbReference type="Proteomes" id="UP000544222">
    <property type="component" value="Unassembled WGS sequence"/>
</dbReference>
<keyword evidence="9" id="KW-1185">Reference proteome</keyword>
<comment type="similarity">
    <text evidence="6">Belongs to the UPF0758 family.</text>
</comment>
<evidence type="ECO:0000256" key="4">
    <source>
        <dbReference type="ARBA" id="ARBA00022833"/>
    </source>
</evidence>
<dbReference type="Gene3D" id="3.40.140.10">
    <property type="entry name" value="Cytidine Deaminase, domain 2"/>
    <property type="match status" value="1"/>
</dbReference>
<evidence type="ECO:0000256" key="2">
    <source>
        <dbReference type="ARBA" id="ARBA00022723"/>
    </source>
</evidence>
<evidence type="ECO:0000259" key="7">
    <source>
        <dbReference type="PROSITE" id="PS50249"/>
    </source>
</evidence>
<dbReference type="PANTHER" id="PTHR30471">
    <property type="entry name" value="DNA REPAIR PROTEIN RADC"/>
    <property type="match status" value="1"/>
</dbReference>
<sequence>MEKRLSIKDWKEEDRPREKLIDKGSRALSDAELLAILIGSGNKEESAVELSRRILHQLNNSLDDLGKVDIPFLTKSFKGIGEAKAITILAALELGRRRKLSEATERTKISESQDVFHVFEPLLSDIPHEEFWVLLLNRANKIIGQTRLSQGGTGQTVVEIPQILKFAIDKLATGIIVCHNHPSGNTEPSTQDMQITTKLAEACKIMSISLLDHLIIAHHQYYSFADNGRIPSR</sequence>
<dbReference type="InterPro" id="IPR001405">
    <property type="entry name" value="UPF0758"/>
</dbReference>
<protein>
    <submittedName>
        <fullName evidence="8">DNA repair protein RadC</fullName>
    </submittedName>
</protein>
<dbReference type="CDD" id="cd08071">
    <property type="entry name" value="MPN_DUF2466"/>
    <property type="match status" value="1"/>
</dbReference>
<dbReference type="GO" id="GO:0008237">
    <property type="term" value="F:metallopeptidase activity"/>
    <property type="evidence" value="ECO:0007669"/>
    <property type="project" value="UniProtKB-KW"/>
</dbReference>
<accession>A0A7W5H2Y6</accession>
<dbReference type="RefSeq" id="WP_183413734.1">
    <property type="nucleotide sequence ID" value="NZ_JACHYB010000002.1"/>
</dbReference>
<keyword evidence="1" id="KW-0645">Protease</keyword>
<gene>
    <name evidence="8" type="ORF">FHX64_002124</name>
</gene>
<name>A0A7W5H2Y6_9PORP</name>
<dbReference type="InterPro" id="IPR025657">
    <property type="entry name" value="RadC_JAB"/>
</dbReference>
<keyword evidence="5" id="KW-0482">Metalloprotease</keyword>
<dbReference type="GO" id="GO:0006508">
    <property type="term" value="P:proteolysis"/>
    <property type="evidence" value="ECO:0007669"/>
    <property type="project" value="UniProtKB-KW"/>
</dbReference>
<keyword evidence="2" id="KW-0479">Metal-binding</keyword>
<dbReference type="PROSITE" id="PS50249">
    <property type="entry name" value="MPN"/>
    <property type="match status" value="1"/>
</dbReference>
<keyword evidence="4" id="KW-0862">Zinc</keyword>
<evidence type="ECO:0000256" key="3">
    <source>
        <dbReference type="ARBA" id="ARBA00022801"/>
    </source>
</evidence>
<dbReference type="NCBIfam" id="NF000642">
    <property type="entry name" value="PRK00024.1"/>
    <property type="match status" value="1"/>
</dbReference>
<dbReference type="NCBIfam" id="TIGR00608">
    <property type="entry name" value="radc"/>
    <property type="match status" value="1"/>
</dbReference>
<reference evidence="8 9" key="1">
    <citation type="submission" date="2020-08" db="EMBL/GenBank/DDBJ databases">
        <title>Genomic Encyclopedia of Type Strains, Phase IV (KMG-IV): sequencing the most valuable type-strain genomes for metagenomic binning, comparative biology and taxonomic classification.</title>
        <authorList>
            <person name="Goeker M."/>
        </authorList>
    </citation>
    <scope>NUCLEOTIDE SEQUENCE [LARGE SCALE GENOMIC DNA]</scope>
    <source>
        <strain evidence="8 9">DSM 27471</strain>
    </source>
</reference>
<organism evidence="8 9">
    <name type="scientific">Microbacter margulisiae</name>
    <dbReference type="NCBI Taxonomy" id="1350067"/>
    <lineage>
        <taxon>Bacteria</taxon>
        <taxon>Pseudomonadati</taxon>
        <taxon>Bacteroidota</taxon>
        <taxon>Bacteroidia</taxon>
        <taxon>Bacteroidales</taxon>
        <taxon>Porphyromonadaceae</taxon>
        <taxon>Microbacter</taxon>
    </lineage>
</organism>